<sequence length="53" mass="5952">MLPLPLRAEVQRALPLRLLAAWEAWAVAHSSWRQSELALAVEEAQAAYSMIVH</sequence>
<dbReference type="RefSeq" id="WP_157695140.1">
    <property type="nucleotide sequence ID" value="NZ_LT629710.1"/>
</dbReference>
<dbReference type="AlphaFoldDB" id="A0A1H0ITX7"/>
<organism evidence="1 2">
    <name type="scientific">Nakamurella panacisegetis</name>
    <dbReference type="NCBI Taxonomy" id="1090615"/>
    <lineage>
        <taxon>Bacteria</taxon>
        <taxon>Bacillati</taxon>
        <taxon>Actinomycetota</taxon>
        <taxon>Actinomycetes</taxon>
        <taxon>Nakamurellales</taxon>
        <taxon>Nakamurellaceae</taxon>
        <taxon>Nakamurella</taxon>
    </lineage>
</organism>
<evidence type="ECO:0000313" key="1">
    <source>
        <dbReference type="EMBL" id="SDO34908.1"/>
    </source>
</evidence>
<accession>A0A1H0ITX7</accession>
<proteinExistence type="predicted"/>
<dbReference type="EMBL" id="LT629710">
    <property type="protein sequence ID" value="SDO34908.1"/>
    <property type="molecule type" value="Genomic_DNA"/>
</dbReference>
<name>A0A1H0ITX7_9ACTN</name>
<protein>
    <submittedName>
        <fullName evidence="1">Uncharacterized protein</fullName>
    </submittedName>
</protein>
<dbReference type="Proteomes" id="UP000198741">
    <property type="component" value="Chromosome I"/>
</dbReference>
<reference evidence="1 2" key="1">
    <citation type="submission" date="2016-10" db="EMBL/GenBank/DDBJ databases">
        <authorList>
            <person name="de Groot N.N."/>
        </authorList>
    </citation>
    <scope>NUCLEOTIDE SEQUENCE [LARGE SCALE GENOMIC DNA]</scope>
    <source>
        <strain evidence="2">P4-7,KCTC 19426,CECT 7604</strain>
    </source>
</reference>
<gene>
    <name evidence="1" type="ORF">SAMN04515671_0648</name>
</gene>
<keyword evidence="2" id="KW-1185">Reference proteome</keyword>
<evidence type="ECO:0000313" key="2">
    <source>
        <dbReference type="Proteomes" id="UP000198741"/>
    </source>
</evidence>